<dbReference type="Gene3D" id="3.40.50.620">
    <property type="entry name" value="HUPs"/>
    <property type="match status" value="1"/>
</dbReference>
<feature type="compositionally biased region" description="Polar residues" evidence="1">
    <location>
        <begin position="72"/>
        <end position="81"/>
    </location>
</feature>
<dbReference type="PANTHER" id="PTHR47815:SF1">
    <property type="entry name" value="UNIVERSAL STRESS PROTEIN A FAMILY PROTEIN C25B2.10"/>
    <property type="match status" value="1"/>
</dbReference>
<feature type="region of interest" description="Disordered" evidence="1">
    <location>
        <begin position="344"/>
        <end position="427"/>
    </location>
</feature>
<evidence type="ECO:0000313" key="3">
    <source>
        <dbReference type="EMBL" id="KAK5698013.1"/>
    </source>
</evidence>
<evidence type="ECO:0000313" key="4">
    <source>
        <dbReference type="Proteomes" id="UP001310594"/>
    </source>
</evidence>
<organism evidence="3 4">
    <name type="scientific">Elasticomyces elasticus</name>
    <dbReference type="NCBI Taxonomy" id="574655"/>
    <lineage>
        <taxon>Eukaryota</taxon>
        <taxon>Fungi</taxon>
        <taxon>Dikarya</taxon>
        <taxon>Ascomycota</taxon>
        <taxon>Pezizomycotina</taxon>
        <taxon>Dothideomycetes</taxon>
        <taxon>Dothideomycetidae</taxon>
        <taxon>Mycosphaerellales</taxon>
        <taxon>Teratosphaeriaceae</taxon>
        <taxon>Elasticomyces</taxon>
    </lineage>
</organism>
<proteinExistence type="predicted"/>
<evidence type="ECO:0000256" key="1">
    <source>
        <dbReference type="SAM" id="MobiDB-lite"/>
    </source>
</evidence>
<dbReference type="InterPro" id="IPR006016">
    <property type="entry name" value="UspA"/>
</dbReference>
<dbReference type="Proteomes" id="UP001310594">
    <property type="component" value="Unassembled WGS sequence"/>
</dbReference>
<dbReference type="PANTHER" id="PTHR47815">
    <property type="entry name" value="UNIVERSAL STRESS PROTEIN A FAMILY PROTEIN C25B2.10"/>
    <property type="match status" value="1"/>
</dbReference>
<dbReference type="CDD" id="cd23659">
    <property type="entry name" value="USP_At3g01520-like"/>
    <property type="match status" value="1"/>
</dbReference>
<sequence length="505" mass="54777">MSAHPSPGSSALRSSSTPRNSTSNLLPDRSITPQPLDTSKPSFIPSWRRPTLTPAGSENSGRRPSVQFVPSAANSRSSSAKPATARKLSTMPGNAQGRRMSSPPAPKQFVPGVSFDTFSNPSASDFSLTLNRKHRSYEYTKRSRTFLCGTDTNEYSDTALDYLLDELVDDGDEIVCLRVVEKDSKDAFRWSGGGQGEKGYRAEAERFIEGIERKNTDDRAISLVLEFSIGKVQDAIQQMIRIYEPAILVVGTKGRSLTGPVPVIVVRPSRKRAAKKRKREEDKTRSGYQDVLDKSEDAPRGRGGHLLDSRNRSSVIGEHLGLLGELESSGQQEDEARKVAEAIGYRHRPSHDTAAAGREGSLSRVVSGQSNRSADDLVSPHATDRVLASPPPTGLDSPYPSDDDNAPGPFDDPPFDVAEPEPEPMRPEDEALMLAYERAQTVHEENKEEEEARIEREASRVRGGGRSRSRGAGAGRGEAGYDQGEDGGTGGAVLGLLAQLDRGIK</sequence>
<dbReference type="EMBL" id="JAVRQU010000010">
    <property type="protein sequence ID" value="KAK5698013.1"/>
    <property type="molecule type" value="Genomic_DNA"/>
</dbReference>
<feature type="region of interest" description="Disordered" evidence="1">
    <location>
        <begin position="269"/>
        <end position="311"/>
    </location>
</feature>
<name>A0AAN8A1C2_9PEZI</name>
<dbReference type="SUPFAM" id="SSF52402">
    <property type="entry name" value="Adenine nucleotide alpha hydrolases-like"/>
    <property type="match status" value="1"/>
</dbReference>
<reference evidence="3" key="1">
    <citation type="submission" date="2023-08" db="EMBL/GenBank/DDBJ databases">
        <title>Black Yeasts Isolated from many extreme environments.</title>
        <authorList>
            <person name="Coleine C."/>
            <person name="Stajich J.E."/>
            <person name="Selbmann L."/>
        </authorList>
    </citation>
    <scope>NUCLEOTIDE SEQUENCE</scope>
    <source>
        <strain evidence="3">CCFEE 5810</strain>
    </source>
</reference>
<feature type="compositionally biased region" description="Polar residues" evidence="1">
    <location>
        <begin position="31"/>
        <end position="41"/>
    </location>
</feature>
<dbReference type="InterPro" id="IPR014729">
    <property type="entry name" value="Rossmann-like_a/b/a_fold"/>
</dbReference>
<feature type="domain" description="UspA" evidence="2">
    <location>
        <begin position="144"/>
        <end position="258"/>
    </location>
</feature>
<protein>
    <recommendedName>
        <fullName evidence="2">UspA domain-containing protein</fullName>
    </recommendedName>
</protein>
<feature type="compositionally biased region" description="Low complexity" evidence="1">
    <location>
        <begin position="1"/>
        <end position="25"/>
    </location>
</feature>
<feature type="region of interest" description="Disordered" evidence="1">
    <location>
        <begin position="442"/>
        <end position="492"/>
    </location>
</feature>
<feature type="compositionally biased region" description="Basic residues" evidence="1">
    <location>
        <begin position="269"/>
        <end position="278"/>
    </location>
</feature>
<feature type="region of interest" description="Disordered" evidence="1">
    <location>
        <begin position="1"/>
        <end position="113"/>
    </location>
</feature>
<accession>A0AAN8A1C2</accession>
<evidence type="ECO:0000259" key="2">
    <source>
        <dbReference type="Pfam" id="PF00582"/>
    </source>
</evidence>
<comment type="caution">
    <text evidence="3">The sequence shown here is derived from an EMBL/GenBank/DDBJ whole genome shotgun (WGS) entry which is preliminary data.</text>
</comment>
<dbReference type="AlphaFoldDB" id="A0AAN8A1C2"/>
<dbReference type="Pfam" id="PF00582">
    <property type="entry name" value="Usp"/>
    <property type="match status" value="1"/>
</dbReference>
<gene>
    <name evidence="3" type="ORF">LTR97_006973</name>
</gene>
<feature type="compositionally biased region" description="Basic and acidic residues" evidence="1">
    <location>
        <begin position="279"/>
        <end position="311"/>
    </location>
</feature>